<organism evidence="1 2">
    <name type="scientific">Desulfovibrio legallii</name>
    <dbReference type="NCBI Taxonomy" id="571438"/>
    <lineage>
        <taxon>Bacteria</taxon>
        <taxon>Pseudomonadati</taxon>
        <taxon>Thermodesulfobacteriota</taxon>
        <taxon>Desulfovibrionia</taxon>
        <taxon>Desulfovibrionales</taxon>
        <taxon>Desulfovibrionaceae</taxon>
        <taxon>Desulfovibrio</taxon>
    </lineage>
</organism>
<keyword evidence="2" id="KW-1185">Reference proteome</keyword>
<keyword evidence="1" id="KW-0378">Hydrolase</keyword>
<dbReference type="EMBL" id="SIXC01000003">
    <property type="protein sequence ID" value="TBH81151.1"/>
    <property type="molecule type" value="Genomic_DNA"/>
</dbReference>
<dbReference type="RefSeq" id="WP_118230015.1">
    <property type="nucleotide sequence ID" value="NZ_DBFBQU010000300.1"/>
</dbReference>
<reference evidence="1 2" key="1">
    <citation type="submission" date="2018-12" db="EMBL/GenBank/DDBJ databases">
        <title>First genome draft of Desulfovibrio legallis sp. nov.</title>
        <authorList>
            <person name="Ben Dhia O."/>
            <person name="Najjari A."/>
            <person name="Ferjani R."/>
            <person name="Fhoula I."/>
            <person name="Fardeau M.-L."/>
            <person name="Boudabbous A."/>
            <person name="Ouzari H.I."/>
        </authorList>
    </citation>
    <scope>NUCLEOTIDE SEQUENCE [LARGE SCALE GENOMIC DNA]</scope>
    <source>
        <strain evidence="1 2">H1T</strain>
    </source>
</reference>
<comment type="caution">
    <text evidence="1">The sequence shown here is derived from an EMBL/GenBank/DDBJ whole genome shotgun (WGS) entry which is preliminary data.</text>
</comment>
<dbReference type="GO" id="GO:0016787">
    <property type="term" value="F:hydrolase activity"/>
    <property type="evidence" value="ECO:0007669"/>
    <property type="project" value="UniProtKB-KW"/>
</dbReference>
<name>A0A6H3FB95_9BACT</name>
<evidence type="ECO:0000313" key="1">
    <source>
        <dbReference type="EMBL" id="TBH81151.1"/>
    </source>
</evidence>
<accession>A0A6H3FB95</accession>
<dbReference type="Proteomes" id="UP000292919">
    <property type="component" value="Unassembled WGS sequence"/>
</dbReference>
<dbReference type="AlphaFoldDB" id="A0A6H3FB95"/>
<gene>
    <name evidence="1" type="ORF">EB812_03435</name>
</gene>
<evidence type="ECO:0000313" key="2">
    <source>
        <dbReference type="Proteomes" id="UP000292919"/>
    </source>
</evidence>
<proteinExistence type="predicted"/>
<protein>
    <submittedName>
        <fullName evidence="1">NUDIX hydrolase</fullName>
    </submittedName>
</protein>
<sequence>MSPAGRVSISSPYAFQHSPSRLLLEVVDKSNTPVCLLHAASVLRQGLPHRAVALLLRDKNSRALLTFWPELGWGFSAYARVPAGQAFEDCARDLLRADGLDPACRVLPLGMAAPCTESRNAFVAFFEARLPLSQALARGKDAERHLLADYDELRGMAAHFGELLTPLLRGAVQAGYVRPR</sequence>